<dbReference type="AlphaFoldDB" id="A0A934PUG3"/>
<evidence type="ECO:0000313" key="1">
    <source>
        <dbReference type="EMBL" id="MBK0379797.1"/>
    </source>
</evidence>
<evidence type="ECO:0000313" key="2">
    <source>
        <dbReference type="Proteomes" id="UP000613193"/>
    </source>
</evidence>
<proteinExistence type="predicted"/>
<keyword evidence="2" id="KW-1185">Reference proteome</keyword>
<gene>
    <name evidence="1" type="ORF">I5M19_10790</name>
</gene>
<reference evidence="1" key="1">
    <citation type="submission" date="2020-12" db="EMBL/GenBank/DDBJ databases">
        <title>Bacterial novel species Mucilaginibacter sp. SD-g isolated from soil.</title>
        <authorList>
            <person name="Jung H.-Y."/>
        </authorList>
    </citation>
    <scope>NUCLEOTIDE SEQUENCE</scope>
    <source>
        <strain evidence="1">SD-g</strain>
    </source>
</reference>
<dbReference type="SUPFAM" id="SSF69318">
    <property type="entry name" value="Integrin alpha N-terminal domain"/>
    <property type="match status" value="1"/>
</dbReference>
<comment type="caution">
    <text evidence="1">The sequence shown here is derived from an EMBL/GenBank/DDBJ whole genome shotgun (WGS) entry which is preliminary data.</text>
</comment>
<dbReference type="Proteomes" id="UP000613193">
    <property type="component" value="Unassembled WGS sequence"/>
</dbReference>
<name>A0A934PUG3_9SPHI</name>
<sequence>MKYLVFIVAIVLFGCKHAPKKIAAVKNAAPVLEERFRLKALTSKRGEKDSIRLETEREEKLDSLRQIKLLDTAMKFAIKHQHDNFYTKNLTINDGLGASATLKFGFLFSKEKRHLILKTKSAWDLHLRVLYLDRNKFKEVIHTVIWDLNYVADTVRDVNGDGYKDFISTTYYSAGCCARNRDEVRLYLPGDGNFSGSYTFINPSYSPNEKFIRGVDYGHPGEVPLYKYKWNGLKIDTVEYIYPADTLKKNFYIVKRYGDENDPTKRRVINSIPKEYRKMYGYNWFIDY</sequence>
<accession>A0A934PUG3</accession>
<dbReference type="RefSeq" id="WP_200066342.1">
    <property type="nucleotide sequence ID" value="NZ_JAEHFW010000002.1"/>
</dbReference>
<protein>
    <submittedName>
        <fullName evidence="1">Uncharacterized protein</fullName>
    </submittedName>
</protein>
<dbReference type="InterPro" id="IPR028994">
    <property type="entry name" value="Integrin_alpha_N"/>
</dbReference>
<organism evidence="1 2">
    <name type="scientific">Mucilaginibacter segetis</name>
    <dbReference type="NCBI Taxonomy" id="2793071"/>
    <lineage>
        <taxon>Bacteria</taxon>
        <taxon>Pseudomonadati</taxon>
        <taxon>Bacteroidota</taxon>
        <taxon>Sphingobacteriia</taxon>
        <taxon>Sphingobacteriales</taxon>
        <taxon>Sphingobacteriaceae</taxon>
        <taxon>Mucilaginibacter</taxon>
    </lineage>
</organism>
<dbReference type="PROSITE" id="PS51257">
    <property type="entry name" value="PROKAR_LIPOPROTEIN"/>
    <property type="match status" value="1"/>
</dbReference>
<dbReference type="EMBL" id="JAEHFW010000002">
    <property type="protein sequence ID" value="MBK0379797.1"/>
    <property type="molecule type" value="Genomic_DNA"/>
</dbReference>